<evidence type="ECO:0000313" key="3">
    <source>
        <dbReference type="Proteomes" id="UP000254601"/>
    </source>
</evidence>
<evidence type="ECO:0000313" key="2">
    <source>
        <dbReference type="EMBL" id="SUO94377.1"/>
    </source>
</evidence>
<protein>
    <submittedName>
        <fullName evidence="2">Predicted hydrolase (HAD superfamily)</fullName>
    </submittedName>
</protein>
<dbReference type="EMBL" id="UHIC01000001">
    <property type="protein sequence ID" value="SUO94377.1"/>
    <property type="molecule type" value="Genomic_DNA"/>
</dbReference>
<dbReference type="InterPro" id="IPR006380">
    <property type="entry name" value="SPP-like_dom"/>
</dbReference>
<dbReference type="Pfam" id="PF05116">
    <property type="entry name" value="S6PP"/>
    <property type="match status" value="1"/>
</dbReference>
<dbReference type="SUPFAM" id="SSF56784">
    <property type="entry name" value="HAD-like"/>
    <property type="match status" value="1"/>
</dbReference>
<keyword evidence="2" id="KW-0378">Hydrolase</keyword>
<dbReference type="AlphaFoldDB" id="A0A380MSQ4"/>
<reference evidence="2 3" key="1">
    <citation type="submission" date="2018-06" db="EMBL/GenBank/DDBJ databases">
        <authorList>
            <consortium name="Pathogen Informatics"/>
            <person name="Doyle S."/>
        </authorList>
    </citation>
    <scope>NUCLEOTIDE SEQUENCE [LARGE SCALE GENOMIC DNA]</scope>
    <source>
        <strain evidence="2 3">NCTC13337</strain>
    </source>
</reference>
<dbReference type="PIRSF" id="PIRSF030802">
    <property type="entry name" value="UCP030802"/>
    <property type="match status" value="1"/>
</dbReference>
<organism evidence="2 3">
    <name type="scientific">Suttonella ornithocola</name>
    <dbReference type="NCBI Taxonomy" id="279832"/>
    <lineage>
        <taxon>Bacteria</taxon>
        <taxon>Pseudomonadati</taxon>
        <taxon>Pseudomonadota</taxon>
        <taxon>Gammaproteobacteria</taxon>
        <taxon>Cardiobacteriales</taxon>
        <taxon>Cardiobacteriaceae</taxon>
        <taxon>Suttonella</taxon>
    </lineage>
</organism>
<keyword evidence="3" id="KW-1185">Reference proteome</keyword>
<dbReference type="RefSeq" id="WP_072576772.1">
    <property type="nucleotide sequence ID" value="NZ_LWHB01000099.1"/>
</dbReference>
<proteinExistence type="predicted"/>
<dbReference type="InterPro" id="IPR024197">
    <property type="entry name" value="TPP-like"/>
</dbReference>
<dbReference type="InterPro" id="IPR023214">
    <property type="entry name" value="HAD_sf"/>
</dbReference>
<accession>A0A380MSQ4</accession>
<name>A0A380MSQ4_9GAMM</name>
<dbReference type="Gene3D" id="3.40.50.1000">
    <property type="entry name" value="HAD superfamily/HAD-like"/>
    <property type="match status" value="1"/>
</dbReference>
<sequence length="246" mass="28125">MQTILFADLDDTLFATERKQGKTTNCQLASTLSDGSPSGYCNQKQQDFFQLWWQNALIIPVTARSVNAYQRVLLPFNSYAIVNHGGTILLPNGACDPDWQQQVRAYHSETQDWLMRQLAVFQQIAHKQACDIRHSIQKEGDMPLYLLIKHNQNDAQALAELVQTYRRQQAPQEWQEATLHLNDNNFALLPHWLGKANAVTYLMDKLKAQYGDCLTIGCGDSQSDLAFMRCCDYWITPTHSQIDRSL</sequence>
<dbReference type="Proteomes" id="UP000254601">
    <property type="component" value="Unassembled WGS sequence"/>
</dbReference>
<dbReference type="GO" id="GO:0016787">
    <property type="term" value="F:hydrolase activity"/>
    <property type="evidence" value="ECO:0007669"/>
    <property type="project" value="UniProtKB-KW"/>
</dbReference>
<dbReference type="InterPro" id="IPR036412">
    <property type="entry name" value="HAD-like_sf"/>
</dbReference>
<gene>
    <name evidence="2" type="ORF">NCTC13337_00707</name>
</gene>
<dbReference type="Gene3D" id="3.90.1070.10">
    <property type="match status" value="1"/>
</dbReference>
<feature type="domain" description="Sucrose phosphatase-like" evidence="1">
    <location>
        <begin position="4"/>
        <end position="228"/>
    </location>
</feature>
<evidence type="ECO:0000259" key="1">
    <source>
        <dbReference type="Pfam" id="PF05116"/>
    </source>
</evidence>